<dbReference type="EMBL" id="CP001854">
    <property type="protein sequence ID" value="ADB54323.1"/>
    <property type="molecule type" value="Genomic_DNA"/>
</dbReference>
<organism evidence="1 2">
    <name type="scientific">Conexibacter woesei (strain DSM 14684 / CCUG 47730 / CIP 108061 / JCM 11494 / NBRC 100937 / ID131577)</name>
    <dbReference type="NCBI Taxonomy" id="469383"/>
    <lineage>
        <taxon>Bacteria</taxon>
        <taxon>Bacillati</taxon>
        <taxon>Actinomycetota</taxon>
        <taxon>Thermoleophilia</taxon>
        <taxon>Solirubrobacterales</taxon>
        <taxon>Conexibacteraceae</taxon>
        <taxon>Conexibacter</taxon>
    </lineage>
</organism>
<accession>D3F3U8</accession>
<reference evidence="2" key="2">
    <citation type="submission" date="2010-01" db="EMBL/GenBank/DDBJ databases">
        <title>The complete genome of Conexibacter woesei DSM 14684.</title>
        <authorList>
            <consortium name="US DOE Joint Genome Institute (JGI-PGF)"/>
            <person name="Lucas S."/>
            <person name="Copeland A."/>
            <person name="Lapidus A."/>
            <person name="Glavina del Rio T."/>
            <person name="Dalin E."/>
            <person name="Tice H."/>
            <person name="Bruce D."/>
            <person name="Goodwin L."/>
            <person name="Pitluck S."/>
            <person name="Kyrpides N."/>
            <person name="Mavromatis K."/>
            <person name="Ivanova N."/>
            <person name="Mikhailova N."/>
            <person name="Chertkov O."/>
            <person name="Brettin T."/>
            <person name="Detter J.C."/>
            <person name="Han C."/>
            <person name="Larimer F."/>
            <person name="Land M."/>
            <person name="Hauser L."/>
            <person name="Markowitz V."/>
            <person name="Cheng J.-F."/>
            <person name="Hugenholtz P."/>
            <person name="Woyke T."/>
            <person name="Wu D."/>
            <person name="Pukall R."/>
            <person name="Steenblock K."/>
            <person name="Schneider S."/>
            <person name="Klenk H.-P."/>
            <person name="Eisen J.A."/>
        </authorList>
    </citation>
    <scope>NUCLEOTIDE SEQUENCE [LARGE SCALE GENOMIC DNA]</scope>
    <source>
        <strain evidence="2">DSM 14684 / CIP 108061 / JCM 11494 / NBRC 100937 / ID131577</strain>
    </source>
</reference>
<reference evidence="1 2" key="1">
    <citation type="journal article" date="2010" name="Stand. Genomic Sci.">
        <title>Complete genome sequence of Conexibacter woesei type strain (ID131577).</title>
        <authorList>
            <person name="Pukall R."/>
            <person name="Lapidus A."/>
            <person name="Glavina Del Rio T."/>
            <person name="Copeland A."/>
            <person name="Tice H."/>
            <person name="Cheng J.-F."/>
            <person name="Lucas S."/>
            <person name="Chen F."/>
            <person name="Nolan M."/>
            <person name="Bruce D."/>
            <person name="Goodwin L."/>
            <person name="Pitluck S."/>
            <person name="Mavromatis K."/>
            <person name="Ivanova N."/>
            <person name="Ovchinnikova G."/>
            <person name="Pati A."/>
            <person name="Chen A."/>
            <person name="Palaniappan K."/>
            <person name="Land M."/>
            <person name="Hauser L."/>
            <person name="Chang Y.-J."/>
            <person name="Jeffries C.D."/>
            <person name="Chain P."/>
            <person name="Meincke L."/>
            <person name="Sims D."/>
            <person name="Brettin T."/>
            <person name="Detter J.C."/>
            <person name="Rohde M."/>
            <person name="Goeker M."/>
            <person name="Bristow J."/>
            <person name="Eisen J.A."/>
            <person name="Markowitz V."/>
            <person name="Kyrpides N.C."/>
            <person name="Klenk H.-P."/>
            <person name="Hugenholtz P."/>
        </authorList>
    </citation>
    <scope>NUCLEOTIDE SEQUENCE [LARGE SCALE GENOMIC DNA]</scope>
    <source>
        <strain evidence="2">DSM 14684 / CIP 108061 / JCM 11494 / NBRC 100937 / ID131577</strain>
    </source>
</reference>
<sequence>MSRSADHHSVRRIVLPSGRTIEVLYFADHPAETGGSAPAEPSEGLHVCPACASRLVSPVAWEEAGPSHWDVTLHCPNCDWLGNGVFVEELVERFDEELDRGTEALVSDLQRLMRANMEDEIDRFVTALDADQIWPMDF</sequence>
<dbReference type="AlphaFoldDB" id="D3F3U8"/>
<dbReference type="KEGG" id="cwo:Cwoe_5923"/>
<dbReference type="STRING" id="469383.Cwoe_5923"/>
<name>D3F3U8_CONWI</name>
<dbReference type="RefSeq" id="WP_012937374.1">
    <property type="nucleotide sequence ID" value="NC_013739.1"/>
</dbReference>
<evidence type="ECO:0000313" key="2">
    <source>
        <dbReference type="Proteomes" id="UP000008229"/>
    </source>
</evidence>
<evidence type="ECO:0000313" key="1">
    <source>
        <dbReference type="EMBL" id="ADB54323.1"/>
    </source>
</evidence>
<dbReference type="HOGENOM" id="CLU_1851742_0_0_11"/>
<dbReference type="OrthoDB" id="5243119at2"/>
<gene>
    <name evidence="1" type="ordered locus">Cwoe_5923</name>
</gene>
<dbReference type="Proteomes" id="UP000008229">
    <property type="component" value="Chromosome"/>
</dbReference>
<keyword evidence="2" id="KW-1185">Reference proteome</keyword>
<protein>
    <submittedName>
        <fullName evidence="1">Uncharacterized protein</fullName>
    </submittedName>
</protein>
<proteinExistence type="predicted"/>